<dbReference type="InterPro" id="IPR045087">
    <property type="entry name" value="Cu-oxidase_fam"/>
</dbReference>
<evidence type="ECO:0000256" key="5">
    <source>
        <dbReference type="ARBA" id="ARBA00023157"/>
    </source>
</evidence>
<keyword evidence="3" id="KW-0560">Oxidoreductase</keyword>
<dbReference type="PROSITE" id="PS00079">
    <property type="entry name" value="MULTICOPPER_OXIDASE1"/>
    <property type="match status" value="2"/>
</dbReference>
<dbReference type="SUPFAM" id="SSF49503">
    <property type="entry name" value="Cupredoxins"/>
    <property type="match status" value="3"/>
</dbReference>
<keyword evidence="11" id="KW-1185">Reference proteome</keyword>
<proteinExistence type="inferred from homology"/>
<dbReference type="PROSITE" id="PS00080">
    <property type="entry name" value="MULTICOPPER_OXIDASE2"/>
    <property type="match status" value="1"/>
</dbReference>
<dbReference type="InterPro" id="IPR008972">
    <property type="entry name" value="Cupredoxin"/>
</dbReference>
<sequence length="540" mass="58182">MRSTTFSRSYIRGAAMLVPATSYVALFAVLLALLPTVHALGTVGNLPIENKVVAPDGYNRSAILANGKFPGELIKGNKGDTFKINVQDLLTDTSMLKSTAIHWHGFFQKNSSWADGPVGVTQCPIATGDSFQYEFSVPDQAGTFWYHSHLSTQYCDGLRGAFVVYDPEDPHLSLYDVDDDNTIITLADWYHSPAPTLVGVATPDAALINGKGRYNGGPLAPLARINVISGKRYRFRLVALSCDPNFTFYIHGHSMTIIETDGVNMEPLEVDSVTIYAGQRYSVVVEANQPIDNYWVRGLPDLGTQGFSGGINSAVFHYIGASTSEPVDNVTEPISVAPLAEPDLHALTDPGAPGLPQVEGADVNLNLELGFDVTTFAFTVNGASFTPPSAPVLLQILSGAQSAQDLLPSGSVFTLPGKKSVELSIPGGIAGSPHPFHLHGHTFDVVRSAGSTVYNYDNPVRRDVVNTGLAGDNTTIRFTTDNAGPWILHCHIDWHLDIGLAIVFAEDTEDWTQSQHPAAWDELCPRYDALSDDDLGGLLD</sequence>
<evidence type="ECO:0000256" key="2">
    <source>
        <dbReference type="ARBA" id="ARBA00022723"/>
    </source>
</evidence>
<dbReference type="InterPro" id="IPR033138">
    <property type="entry name" value="Cu_oxidase_CS"/>
</dbReference>
<comment type="similarity">
    <text evidence="1">Belongs to the multicopper oxidase family.</text>
</comment>
<dbReference type="STRING" id="97359.A0A550BWH4"/>
<evidence type="ECO:0000313" key="10">
    <source>
        <dbReference type="EMBL" id="TRM56881.1"/>
    </source>
</evidence>
<dbReference type="FunFam" id="2.60.40.420:FF:000045">
    <property type="entry name" value="Laccase 2"/>
    <property type="match status" value="1"/>
</dbReference>
<dbReference type="CDD" id="cd13903">
    <property type="entry name" value="CuRO_3_Tv-LCC_like"/>
    <property type="match status" value="1"/>
</dbReference>
<dbReference type="InterPro" id="IPR002355">
    <property type="entry name" value="Cu_oxidase_Cu_BS"/>
</dbReference>
<keyword evidence="5" id="KW-1015">Disulfide bond</keyword>
<dbReference type="EMBL" id="VDMD01000057">
    <property type="protein sequence ID" value="TRM56881.1"/>
    <property type="molecule type" value="Genomic_DNA"/>
</dbReference>
<keyword evidence="6" id="KW-0325">Glycoprotein</keyword>
<organism evidence="10 11">
    <name type="scientific">Schizophyllum amplum</name>
    <dbReference type="NCBI Taxonomy" id="97359"/>
    <lineage>
        <taxon>Eukaryota</taxon>
        <taxon>Fungi</taxon>
        <taxon>Dikarya</taxon>
        <taxon>Basidiomycota</taxon>
        <taxon>Agaricomycotina</taxon>
        <taxon>Agaricomycetes</taxon>
        <taxon>Agaricomycetidae</taxon>
        <taxon>Agaricales</taxon>
        <taxon>Schizophyllaceae</taxon>
        <taxon>Schizophyllum</taxon>
    </lineage>
</organism>
<dbReference type="Pfam" id="PF07731">
    <property type="entry name" value="Cu-oxidase_2"/>
    <property type="match status" value="1"/>
</dbReference>
<accession>A0A550BWH4</accession>
<keyword evidence="2" id="KW-0479">Metal-binding</keyword>
<dbReference type="PANTHER" id="PTHR11709:SF511">
    <property type="entry name" value="LACCASE"/>
    <property type="match status" value="1"/>
</dbReference>
<evidence type="ECO:0000256" key="1">
    <source>
        <dbReference type="ARBA" id="ARBA00010609"/>
    </source>
</evidence>
<dbReference type="Pfam" id="PF00394">
    <property type="entry name" value="Cu-oxidase"/>
    <property type="match status" value="1"/>
</dbReference>
<dbReference type="GO" id="GO:0016491">
    <property type="term" value="F:oxidoreductase activity"/>
    <property type="evidence" value="ECO:0007669"/>
    <property type="project" value="UniProtKB-KW"/>
</dbReference>
<evidence type="ECO:0000259" key="8">
    <source>
        <dbReference type="Pfam" id="PF07731"/>
    </source>
</evidence>
<feature type="domain" description="Plastocyanin-like" evidence="9">
    <location>
        <begin position="49"/>
        <end position="168"/>
    </location>
</feature>
<comment type="caution">
    <text evidence="10">The sequence shown here is derived from an EMBL/GenBank/DDBJ whole genome shotgun (WGS) entry which is preliminary data.</text>
</comment>
<dbReference type="Pfam" id="PF07732">
    <property type="entry name" value="Cu-oxidase_3"/>
    <property type="match status" value="1"/>
</dbReference>
<keyword evidence="4" id="KW-0186">Copper</keyword>
<dbReference type="Proteomes" id="UP000320762">
    <property type="component" value="Unassembled WGS sequence"/>
</dbReference>
<dbReference type="Gene3D" id="2.60.40.420">
    <property type="entry name" value="Cupredoxins - blue copper proteins"/>
    <property type="match status" value="3"/>
</dbReference>
<reference evidence="10 11" key="1">
    <citation type="journal article" date="2019" name="New Phytol.">
        <title>Comparative genomics reveals unique wood-decay strategies and fruiting body development in the Schizophyllaceae.</title>
        <authorList>
            <person name="Almasi E."/>
            <person name="Sahu N."/>
            <person name="Krizsan K."/>
            <person name="Balint B."/>
            <person name="Kovacs G.M."/>
            <person name="Kiss B."/>
            <person name="Cseklye J."/>
            <person name="Drula E."/>
            <person name="Henrissat B."/>
            <person name="Nagy I."/>
            <person name="Chovatia M."/>
            <person name="Adam C."/>
            <person name="LaButti K."/>
            <person name="Lipzen A."/>
            <person name="Riley R."/>
            <person name="Grigoriev I.V."/>
            <person name="Nagy L.G."/>
        </authorList>
    </citation>
    <scope>NUCLEOTIDE SEQUENCE [LARGE SCALE GENOMIC DNA]</scope>
    <source>
        <strain evidence="10 11">NL-1724</strain>
    </source>
</reference>
<name>A0A550BWH4_9AGAR</name>
<dbReference type="CDD" id="cd13856">
    <property type="entry name" value="CuRO_1_Tv-LCC_like"/>
    <property type="match status" value="1"/>
</dbReference>
<protein>
    <submittedName>
        <fullName evidence="10">Multicopper oxidase/laccase</fullName>
    </submittedName>
</protein>
<feature type="domain" description="Plastocyanin-like" evidence="8">
    <location>
        <begin position="386"/>
        <end position="509"/>
    </location>
</feature>
<dbReference type="InterPro" id="IPR011707">
    <property type="entry name" value="Cu-oxidase-like_N"/>
</dbReference>
<dbReference type="InterPro" id="IPR011706">
    <property type="entry name" value="Cu-oxidase_C"/>
</dbReference>
<evidence type="ECO:0000259" key="7">
    <source>
        <dbReference type="Pfam" id="PF00394"/>
    </source>
</evidence>
<evidence type="ECO:0000256" key="3">
    <source>
        <dbReference type="ARBA" id="ARBA00023002"/>
    </source>
</evidence>
<dbReference type="InterPro" id="IPR001117">
    <property type="entry name" value="Cu-oxidase_2nd"/>
</dbReference>
<dbReference type="OrthoDB" id="2121828at2759"/>
<dbReference type="AlphaFoldDB" id="A0A550BWH4"/>
<feature type="domain" description="Plastocyanin-like" evidence="7">
    <location>
        <begin position="181"/>
        <end position="321"/>
    </location>
</feature>
<evidence type="ECO:0000259" key="9">
    <source>
        <dbReference type="Pfam" id="PF07732"/>
    </source>
</evidence>
<evidence type="ECO:0000256" key="6">
    <source>
        <dbReference type="ARBA" id="ARBA00023180"/>
    </source>
</evidence>
<evidence type="ECO:0000256" key="4">
    <source>
        <dbReference type="ARBA" id="ARBA00023008"/>
    </source>
</evidence>
<gene>
    <name evidence="10" type="ORF">BD626DRAFT_517356</name>
</gene>
<evidence type="ECO:0000313" key="11">
    <source>
        <dbReference type="Proteomes" id="UP000320762"/>
    </source>
</evidence>
<dbReference type="PANTHER" id="PTHR11709">
    <property type="entry name" value="MULTI-COPPER OXIDASE"/>
    <property type="match status" value="1"/>
</dbReference>
<dbReference type="GO" id="GO:0005507">
    <property type="term" value="F:copper ion binding"/>
    <property type="evidence" value="ECO:0007669"/>
    <property type="project" value="InterPro"/>
</dbReference>